<dbReference type="InterPro" id="IPR029058">
    <property type="entry name" value="AB_hydrolase_fold"/>
</dbReference>
<reference evidence="2 3" key="1">
    <citation type="submission" date="2019-03" db="EMBL/GenBank/DDBJ databases">
        <title>Dyadobacter AR-3-6 sp. nov., isolated from arctic soil.</title>
        <authorList>
            <person name="Chaudhary D.K."/>
        </authorList>
    </citation>
    <scope>NUCLEOTIDE SEQUENCE [LARGE SCALE GENOMIC DNA]</scope>
    <source>
        <strain evidence="2 3">AR-3-6</strain>
    </source>
</reference>
<evidence type="ECO:0000259" key="1">
    <source>
        <dbReference type="Pfam" id="PF05448"/>
    </source>
</evidence>
<comment type="caution">
    <text evidence="2">The sequence shown here is derived from an EMBL/GenBank/DDBJ whole genome shotgun (WGS) entry which is preliminary data.</text>
</comment>
<gene>
    <name evidence="2" type="ORF">E0F88_02390</name>
</gene>
<evidence type="ECO:0000313" key="2">
    <source>
        <dbReference type="EMBL" id="TDE18408.1"/>
    </source>
</evidence>
<proteinExistence type="predicted"/>
<dbReference type="PANTHER" id="PTHR22946:SF8">
    <property type="entry name" value="ACETYL XYLAN ESTERASE DOMAIN-CONTAINING PROTEIN"/>
    <property type="match status" value="1"/>
</dbReference>
<protein>
    <recommendedName>
        <fullName evidence="1">Acetyl xylan esterase domain-containing protein</fullName>
    </recommendedName>
</protein>
<dbReference type="InterPro" id="IPR008391">
    <property type="entry name" value="AXE1_dom"/>
</dbReference>
<dbReference type="InterPro" id="IPR050261">
    <property type="entry name" value="FrsA_esterase"/>
</dbReference>
<evidence type="ECO:0000313" key="3">
    <source>
        <dbReference type="Proteomes" id="UP000294850"/>
    </source>
</evidence>
<keyword evidence="3" id="KW-1185">Reference proteome</keyword>
<dbReference type="PANTHER" id="PTHR22946">
    <property type="entry name" value="DIENELACTONE HYDROLASE DOMAIN-CONTAINING PROTEIN-RELATED"/>
    <property type="match status" value="1"/>
</dbReference>
<name>A0A4V6PFW4_9BACT</name>
<organism evidence="2 3">
    <name type="scientific">Dyadobacter psychrotolerans</name>
    <dbReference type="NCBI Taxonomy" id="2541721"/>
    <lineage>
        <taxon>Bacteria</taxon>
        <taxon>Pseudomonadati</taxon>
        <taxon>Bacteroidota</taxon>
        <taxon>Cytophagia</taxon>
        <taxon>Cytophagales</taxon>
        <taxon>Spirosomataceae</taxon>
        <taxon>Dyadobacter</taxon>
    </lineage>
</organism>
<feature type="domain" description="Acetyl xylan esterase" evidence="1">
    <location>
        <begin position="122"/>
        <end position="292"/>
    </location>
</feature>
<dbReference type="Pfam" id="PF05448">
    <property type="entry name" value="AXE1"/>
    <property type="match status" value="1"/>
</dbReference>
<dbReference type="RefSeq" id="WP_131956284.1">
    <property type="nucleotide sequence ID" value="NZ_SMFL01000001.1"/>
</dbReference>
<dbReference type="AlphaFoldDB" id="A0A4V6PFW4"/>
<dbReference type="OrthoDB" id="3668964at2"/>
<accession>A0A4V6PFW4</accession>
<dbReference type="EMBL" id="SMFL01000001">
    <property type="protein sequence ID" value="TDE18408.1"/>
    <property type="molecule type" value="Genomic_DNA"/>
</dbReference>
<dbReference type="Proteomes" id="UP000294850">
    <property type="component" value="Unassembled WGS sequence"/>
</dbReference>
<sequence>MSGNRLSRLSKFSKLGKSFKGYRFALSIPVFLFVHQIVFAQENANALAWRNNIAYNTYLLREVHQQFDDRKKAFSSALSSKKAMEQYRDKSIERYRSIVGSFPAKSDLKVKITGTKNYQGFTVENILFQSTPGRYVTANLYLPDKKGPSPGILILAGHGMSGKGSAQKEALILVQNGFAALTVDPVGQGERVQLLDGEGKAATRGSTTEHTLLNAGANLTGTSVAMIEYWDNHRALDYLETRPEVDKNKLGCIGSSGGGTQTTYMLGLDERIKVAVVCSYVSKRERVLELNGPSDGCQHIPYEGREGLELADFLLMFSPKPLLIMSGLYDFVDYVGAQQTFGELKEAYKVLGEENKVSMFTAESGHGMPRPKREAATSWFRRWFYQDNNPVQEKEMTSIPEKDLLVTNSSQVLTDFQDGISTLLENKLLTEQLATTRSAFVRNEIGIVKAKVLDLLGIKLSEEKITIEQTGTSRQRNFTIHKYQIAKNDEIPIPVVVIYPEKVSVNGKVTLYLNENGKAETLASDRALEPFINRGDILVLADLRGFGETADPLELNDTKYWNKEYRNAMTSMHIGKPVMGQRVTDILSVVDFINSDSKLKDHKINLVANGAYGPAAIHAAYLDKRISQTEISRSFKSFEEIVKNPMQRDVYSNVLYGVLKYYDLKDLVNLTGNGRIRYVD</sequence>
<dbReference type="Gene3D" id="3.40.50.1820">
    <property type="entry name" value="alpha/beta hydrolase"/>
    <property type="match status" value="2"/>
</dbReference>
<dbReference type="SUPFAM" id="SSF53474">
    <property type="entry name" value="alpha/beta-Hydrolases"/>
    <property type="match status" value="1"/>
</dbReference>